<keyword evidence="3 5" id="KW-0125">Carotenoid biosynthesis</keyword>
<gene>
    <name evidence="7" type="ORF">H663_000420</name>
</gene>
<dbReference type="InterPro" id="IPR014105">
    <property type="entry name" value="Carotenoid/retinoid_OxRdtase"/>
</dbReference>
<dbReference type="PRINTS" id="PR00420">
    <property type="entry name" value="RNGMNOXGNASE"/>
</dbReference>
<organism evidence="7 8">
    <name type="scientific">Limnohabitans planktonicus II-D5</name>
    <dbReference type="NCBI Taxonomy" id="1293045"/>
    <lineage>
        <taxon>Bacteria</taxon>
        <taxon>Pseudomonadati</taxon>
        <taxon>Pseudomonadota</taxon>
        <taxon>Betaproteobacteria</taxon>
        <taxon>Burkholderiales</taxon>
        <taxon>Comamonadaceae</taxon>
        <taxon>Limnohabitans</taxon>
    </lineage>
</organism>
<evidence type="ECO:0000313" key="8">
    <source>
        <dbReference type="Proteomes" id="UP000037507"/>
    </source>
</evidence>
<dbReference type="EMBL" id="LFYT02000001">
    <property type="protein sequence ID" value="PVE44523.1"/>
    <property type="molecule type" value="Genomic_DNA"/>
</dbReference>
<evidence type="ECO:0000259" key="6">
    <source>
        <dbReference type="Pfam" id="PF01593"/>
    </source>
</evidence>
<evidence type="ECO:0000256" key="2">
    <source>
        <dbReference type="ARBA" id="ARBA00006046"/>
    </source>
</evidence>
<accession>A0A2T7UIK6</accession>
<evidence type="ECO:0000256" key="3">
    <source>
        <dbReference type="ARBA" id="ARBA00022746"/>
    </source>
</evidence>
<dbReference type="PANTHER" id="PTHR43734">
    <property type="entry name" value="PHYTOENE DESATURASE"/>
    <property type="match status" value="1"/>
</dbReference>
<dbReference type="NCBIfam" id="NF045637">
    <property type="entry name" value="carotdesatCrtDProt"/>
    <property type="match status" value="1"/>
</dbReference>
<dbReference type="GO" id="GO:0016491">
    <property type="term" value="F:oxidoreductase activity"/>
    <property type="evidence" value="ECO:0007669"/>
    <property type="project" value="UniProtKB-KW"/>
</dbReference>
<keyword evidence="4 5" id="KW-0560">Oxidoreductase</keyword>
<dbReference type="SUPFAM" id="SSF51905">
    <property type="entry name" value="FAD/NAD(P)-binding domain"/>
    <property type="match status" value="1"/>
</dbReference>
<comment type="similarity">
    <text evidence="2 5">Belongs to the carotenoid/retinoid oxidoreductase family.</text>
</comment>
<dbReference type="InterPro" id="IPR054841">
    <property type="entry name" value="carotdesatCrtD"/>
</dbReference>
<dbReference type="NCBIfam" id="TIGR02734">
    <property type="entry name" value="crtI_fam"/>
    <property type="match status" value="1"/>
</dbReference>
<evidence type="ECO:0000256" key="4">
    <source>
        <dbReference type="ARBA" id="ARBA00023002"/>
    </source>
</evidence>
<comment type="caution">
    <text evidence="7">The sequence shown here is derived from an EMBL/GenBank/DDBJ whole genome shotgun (WGS) entry which is preliminary data.</text>
</comment>
<proteinExistence type="inferred from homology"/>
<name>A0A2T7UIK6_9BURK</name>
<dbReference type="OrthoDB" id="9774675at2"/>
<comment type="pathway">
    <text evidence="1 5">Carotenoid biosynthesis.</text>
</comment>
<dbReference type="GO" id="GO:0016117">
    <property type="term" value="P:carotenoid biosynthetic process"/>
    <property type="evidence" value="ECO:0007669"/>
    <property type="project" value="UniProtKB-KW"/>
</dbReference>
<evidence type="ECO:0000256" key="1">
    <source>
        <dbReference type="ARBA" id="ARBA00004829"/>
    </source>
</evidence>
<dbReference type="STRING" id="1293045.H663_00870"/>
<evidence type="ECO:0000256" key="5">
    <source>
        <dbReference type="RuleBase" id="RU362075"/>
    </source>
</evidence>
<dbReference type="InterPro" id="IPR036188">
    <property type="entry name" value="FAD/NAD-bd_sf"/>
</dbReference>
<dbReference type="Proteomes" id="UP000037507">
    <property type="component" value="Unassembled WGS sequence"/>
</dbReference>
<protein>
    <submittedName>
        <fullName evidence="7">CrtD protein</fullName>
    </submittedName>
</protein>
<dbReference type="Pfam" id="PF01593">
    <property type="entry name" value="Amino_oxidase"/>
    <property type="match status" value="1"/>
</dbReference>
<dbReference type="RefSeq" id="WP_053168880.1">
    <property type="nucleotide sequence ID" value="NZ_LFYT02000001.1"/>
</dbReference>
<dbReference type="Gene3D" id="3.50.50.60">
    <property type="entry name" value="FAD/NAD(P)-binding domain"/>
    <property type="match status" value="2"/>
</dbReference>
<reference evidence="7" key="1">
    <citation type="submission" date="2017-04" db="EMBL/GenBank/DDBJ databases">
        <title>Unexpected and diverse lifestyles within the genus Limnohabitans.</title>
        <authorList>
            <person name="Kasalicky V."/>
            <person name="Mehrshad M."/>
            <person name="Andrei S.-A."/>
            <person name="Salcher M."/>
            <person name="Kratochvilova H."/>
            <person name="Simek K."/>
            <person name="Ghai R."/>
        </authorList>
    </citation>
    <scope>NUCLEOTIDE SEQUENCE [LARGE SCALE GENOMIC DNA]</scope>
    <source>
        <strain evidence="7">II-D5</strain>
    </source>
</reference>
<evidence type="ECO:0000313" key="7">
    <source>
        <dbReference type="EMBL" id="PVE44523.1"/>
    </source>
</evidence>
<feature type="domain" description="Amine oxidase" evidence="6">
    <location>
        <begin position="13"/>
        <end position="489"/>
    </location>
</feature>
<dbReference type="AlphaFoldDB" id="A0A2T7UIK6"/>
<dbReference type="PANTHER" id="PTHR43734:SF7">
    <property type="entry name" value="4,4'-DIAPONEUROSPORENE OXYGENASE"/>
    <property type="match status" value="1"/>
</dbReference>
<keyword evidence="8" id="KW-1185">Reference proteome</keyword>
<sequence length="510" mass="54840">MSEHKVVIVGAGMGGLCSAIVLAHQGLDVTVVETSGAPGGKVHSREVNGAHIDSGPTVFTMRWVFDALLRSVGTSVEAEMRITPLQVLARHFWPDGSQLDLSANAQESEAAIAAWSGGDEARRFRAFCNTTRQLYATLEGPMIRAQRPSMGRFMGDLGFKGLGVLAQLGPMRSLWQQLGHQFTDPRLRQLFARYATYCGSSPWQSPATLMLIAQVEMDGVWSVEGGMVGMAQALARVARRGGAVFRYHSTCQRIEKRQGRVCGVHLQSGEFLPADRVIFNGDSAALRQGLLGDEVRQAVPQTAPPRSLSALTWSMHAPADGVALDRHNVFFQNTYASEFEDIFERQRLPLQPTVYVCAQDRPAQLASGQAERLFCLVNAPACGDGNAITEEAIEQCQTHTFQHLRQLGLQLQATAANSLRTTPQDFHRRFPASGGALYGQATHGWTSIFKRPGASSALTGLYLAGGSVHPGPGVPMAALSGQRAAEAVMASLASTSTFQMGATFGGMSTP</sequence>
<dbReference type="InterPro" id="IPR002937">
    <property type="entry name" value="Amino_oxidase"/>
</dbReference>